<dbReference type="Proteomes" id="UP001152598">
    <property type="component" value="Unassembled WGS sequence"/>
</dbReference>
<protein>
    <submittedName>
        <fullName evidence="1">DUF2806 domain-containing protein</fullName>
    </submittedName>
</protein>
<dbReference type="AlphaFoldDB" id="A0AAP4DVB9"/>
<name>A0AAP4DVB9_9LACT</name>
<comment type="caution">
    <text evidence="1">The sequence shown here is derived from an EMBL/GenBank/DDBJ whole genome shotgun (WGS) entry which is preliminary data.</text>
</comment>
<dbReference type="EMBL" id="JAOWLV010000016">
    <property type="protein sequence ID" value="MDG4977611.1"/>
    <property type="molecule type" value="Genomic_DNA"/>
</dbReference>
<evidence type="ECO:0000313" key="1">
    <source>
        <dbReference type="EMBL" id="MDG4977611.1"/>
    </source>
</evidence>
<evidence type="ECO:0000313" key="2">
    <source>
        <dbReference type="Proteomes" id="UP001152598"/>
    </source>
</evidence>
<dbReference type="InterPro" id="IPR021254">
    <property type="entry name" value="DUF2806"/>
</dbReference>
<organism evidence="1 2">
    <name type="scientific">Lactococcus lactis</name>
    <dbReference type="NCBI Taxonomy" id="1358"/>
    <lineage>
        <taxon>Bacteria</taxon>
        <taxon>Bacillati</taxon>
        <taxon>Bacillota</taxon>
        <taxon>Bacilli</taxon>
        <taxon>Lactobacillales</taxon>
        <taxon>Streptococcaceae</taxon>
        <taxon>Lactococcus</taxon>
    </lineage>
</organism>
<reference evidence="1" key="1">
    <citation type="submission" date="2022-10" db="EMBL/GenBank/DDBJ databases">
        <authorList>
            <person name="Turner M.S."/>
            <person name="Huang W."/>
        </authorList>
    </citation>
    <scope>NUCLEOTIDE SEQUENCE</scope>
    <source>
        <strain evidence="1">54</strain>
    </source>
</reference>
<sequence>MKLQDIGLMLEQPMLPTGFLFNPNHQIIIELGNQVLILTDTTKTLKSLNLQVYNMSNAGNELFNIINSTTDSDYNKALGYELENTLAESMSVSLSNIISISSDGGIEIEEENLLRKEN</sequence>
<reference evidence="1" key="2">
    <citation type="journal article" date="2023" name="Food Microbiol.">
        <title>Evaluation of the fermentation potential of lactic acid bacteria isolated from herbs, fruits and vegetables as starter cultures in nut-based milk alternatives.</title>
        <authorList>
            <person name="Huang W."/>
            <person name="Dong A."/>
            <person name="Pham H.T."/>
            <person name="Zhou C."/>
            <person name="Huo Z."/>
            <person name="Watjen A.P."/>
            <person name="Prakash S."/>
            <person name="Bang-Berthelsen C.H."/>
            <person name="Turner M.S."/>
        </authorList>
    </citation>
    <scope>NUCLEOTIDE SEQUENCE</scope>
    <source>
        <strain evidence="1">54</strain>
    </source>
</reference>
<proteinExistence type="predicted"/>
<dbReference type="Pfam" id="PF10987">
    <property type="entry name" value="DUF2806"/>
    <property type="match status" value="1"/>
</dbReference>
<gene>
    <name evidence="1" type="ORF">OGZ50_12810</name>
</gene>
<dbReference type="RefSeq" id="WP_278201403.1">
    <property type="nucleotide sequence ID" value="NZ_JAOWLT010000027.1"/>
</dbReference>
<accession>A0AAP4DVB9</accession>